<comment type="caution">
    <text evidence="2">The sequence shown here is derived from an EMBL/GenBank/DDBJ whole genome shotgun (WGS) entry which is preliminary data.</text>
</comment>
<dbReference type="InterPro" id="IPR050742">
    <property type="entry name" value="Helicase_Restrict-Modif_Enz"/>
</dbReference>
<dbReference type="GO" id="GO:0004386">
    <property type="term" value="F:helicase activity"/>
    <property type="evidence" value="ECO:0007669"/>
    <property type="project" value="UniProtKB-KW"/>
</dbReference>
<keyword evidence="2" id="KW-0547">Nucleotide-binding</keyword>
<proteinExistence type="predicted"/>
<dbReference type="EC" id="3.6.4.-" evidence="2"/>
<dbReference type="RefSeq" id="WP_345044270.1">
    <property type="nucleotide sequence ID" value="NZ_BAABED010000001.1"/>
</dbReference>
<dbReference type="InterPro" id="IPR006935">
    <property type="entry name" value="Helicase/UvrB_N"/>
</dbReference>
<evidence type="ECO:0000313" key="2">
    <source>
        <dbReference type="EMBL" id="MFB9714288.1"/>
    </source>
</evidence>
<dbReference type="InterPro" id="IPR027417">
    <property type="entry name" value="P-loop_NTPase"/>
</dbReference>
<name>A0ABV5UQA5_9MICC</name>
<dbReference type="SUPFAM" id="SSF52540">
    <property type="entry name" value="P-loop containing nucleoside triphosphate hydrolases"/>
    <property type="match status" value="1"/>
</dbReference>
<keyword evidence="2" id="KW-0347">Helicase</keyword>
<organism evidence="2 3">
    <name type="scientific">Arthrobacter methylotrophus</name>
    <dbReference type="NCBI Taxonomy" id="121291"/>
    <lineage>
        <taxon>Bacteria</taxon>
        <taxon>Bacillati</taxon>
        <taxon>Actinomycetota</taxon>
        <taxon>Actinomycetes</taxon>
        <taxon>Micrococcales</taxon>
        <taxon>Micrococcaceae</taxon>
        <taxon>Arthrobacter</taxon>
    </lineage>
</organism>
<evidence type="ECO:0000259" key="1">
    <source>
        <dbReference type="Pfam" id="PF04851"/>
    </source>
</evidence>
<dbReference type="Proteomes" id="UP001589536">
    <property type="component" value="Unassembled WGS sequence"/>
</dbReference>
<keyword evidence="3" id="KW-1185">Reference proteome</keyword>
<accession>A0ABV5UQA5</accession>
<dbReference type="PANTHER" id="PTHR47396:SF1">
    <property type="entry name" value="ATP-DEPENDENT HELICASE IRC3-RELATED"/>
    <property type="match status" value="1"/>
</dbReference>
<keyword evidence="2" id="KW-0067">ATP-binding</keyword>
<feature type="domain" description="Helicase/UvrB N-terminal" evidence="1">
    <location>
        <begin position="3"/>
        <end position="218"/>
    </location>
</feature>
<protein>
    <submittedName>
        <fullName evidence="2">DEAD/DEAH box helicase</fullName>
        <ecNumber evidence="2">3.6.4.-</ecNumber>
    </submittedName>
</protein>
<dbReference type="EMBL" id="JBHMBH010000019">
    <property type="protein sequence ID" value="MFB9714288.1"/>
    <property type="molecule type" value="Genomic_DNA"/>
</dbReference>
<gene>
    <name evidence="2" type="ORF">ACFFPI_09155</name>
</gene>
<keyword evidence="2" id="KW-0378">Hydrolase</keyword>
<dbReference type="GO" id="GO:0016787">
    <property type="term" value="F:hydrolase activity"/>
    <property type="evidence" value="ECO:0007669"/>
    <property type="project" value="UniProtKB-KW"/>
</dbReference>
<evidence type="ECO:0000313" key="3">
    <source>
        <dbReference type="Proteomes" id="UP001589536"/>
    </source>
</evidence>
<dbReference type="PANTHER" id="PTHR47396">
    <property type="entry name" value="TYPE I RESTRICTION ENZYME ECOKI R PROTEIN"/>
    <property type="match status" value="1"/>
</dbReference>
<dbReference type="Pfam" id="PF04851">
    <property type="entry name" value="ResIII"/>
    <property type="match status" value="1"/>
</dbReference>
<reference evidence="2 3" key="1">
    <citation type="submission" date="2024-09" db="EMBL/GenBank/DDBJ databases">
        <authorList>
            <person name="Sun Q."/>
            <person name="Mori K."/>
        </authorList>
    </citation>
    <scope>NUCLEOTIDE SEQUENCE [LARGE SCALE GENOMIC DNA]</scope>
    <source>
        <strain evidence="2 3">JCM 13519</strain>
    </source>
</reference>
<dbReference type="Gene3D" id="3.40.50.300">
    <property type="entry name" value="P-loop containing nucleotide triphosphate hydrolases"/>
    <property type="match status" value="2"/>
</dbReference>
<sequence>MKFTLTDYQHDVTNTVVQRLNAAVAMFDNDGARSAVGLTAPTGAGKTVIATAILEKFFFGGGIQSPNKNLTVLWLTDDPSLNEQSRDKILKASSLIQPSQIEMIDATYDREVLEPGKIHFINIGRLAQGATSHIATGDSRRWSLWETIGNTVARRNRDFLFIVDEAHRGSEVKSGDKKTIMRTILDGGPVEFPDGAGNKKTIVNVPVGIMLGISATPKKFEDAMKATDVDGNNLAERTLFKVAADTAKVRDSGMIKDLINVNHPNDNQPTDDTLVRAAVRDLINYTKLWEQEGAASGGVHPVKPLLVVQVHDRVSEATLGNLVTSMAAEWKDGLQQETGKPPVIVHSFGEKKHIDLPDGRMIPYMAPQNIEENQHVRVVLFKAALTTGWDCPRAEVMVSLRAAKEHTSIAQLIGRMVRTPVAGRIDTDGLDELNSVSLYLPHYDKDEVAKVVSAFVGDADVEVPVAVNPMQFERTPGIPDALWEIVLPKEIKPKRTFASETARLATLGTRLDGLKIINPYSPAITLTQEVENRVTDILLSEYRRLQAGIDDDASGLLEVTYDRVGYDQYTGATITTTALAVRTSATNIRELHKKAEARMPDASGRWLYNALYAQLGDHEEAVVRLSAMSVHDEVIKELEGAASRLIDSWRHDFQPKVSRLDADERVKLDEIWHPHGVPVPGTFTFPKTVKTRTQKVVTDAKGKATIEDLETFKGHLYSDANGDYPMVATGWEKDVIAKELAQPGLLGWYRNPSSGAGGLSVSYIEGGVDKSMFPDFLFFYQVDGKIVVDIVDPHNHSLGDTPGKWAALSRFARQNPGVFRRVSAVIKNKAGVLKSLELTGRANTVLEDKIAAASGGEDIASLFEEFGGTY</sequence>